<keyword evidence="3" id="KW-1185">Reference proteome</keyword>
<reference evidence="2 3" key="1">
    <citation type="submission" date="2023-08" db="EMBL/GenBank/DDBJ databases">
        <title>The whole genome sequence of Lysobacter yananisis.</title>
        <authorList>
            <person name="Sun H."/>
        </authorList>
    </citation>
    <scope>NUCLEOTIDE SEQUENCE [LARGE SCALE GENOMIC DNA]</scope>
    <source>
        <strain evidence="2 3">SNNU513</strain>
    </source>
</reference>
<proteinExistence type="predicted"/>
<evidence type="ECO:0000256" key="1">
    <source>
        <dbReference type="SAM" id="SignalP"/>
    </source>
</evidence>
<dbReference type="InterPro" id="IPR027417">
    <property type="entry name" value="P-loop_NTPase"/>
</dbReference>
<feature type="chain" id="PRO_5047391976" description="NACHT domain-containing protein" evidence="1">
    <location>
        <begin position="29"/>
        <end position="666"/>
    </location>
</feature>
<feature type="signal peptide" evidence="1">
    <location>
        <begin position="1"/>
        <end position="28"/>
    </location>
</feature>
<organism evidence="2 3">
    <name type="scientific">Lysobacter yananisis</name>
    <dbReference type="NCBI Taxonomy" id="1003114"/>
    <lineage>
        <taxon>Bacteria</taxon>
        <taxon>Pseudomonadati</taxon>
        <taxon>Pseudomonadota</taxon>
        <taxon>Gammaproteobacteria</taxon>
        <taxon>Lysobacterales</taxon>
        <taxon>Lysobacteraceae</taxon>
        <taxon>Lysobacter</taxon>
    </lineage>
</organism>
<evidence type="ECO:0008006" key="4">
    <source>
        <dbReference type="Google" id="ProtNLM"/>
    </source>
</evidence>
<dbReference type="EMBL" id="CP133568">
    <property type="protein sequence ID" value="WMT02644.1"/>
    <property type="molecule type" value="Genomic_DNA"/>
</dbReference>
<evidence type="ECO:0000313" key="3">
    <source>
        <dbReference type="Proteomes" id="UP001229313"/>
    </source>
</evidence>
<sequence length="666" mass="75390">MNAIMAMIAKYPLAAILSMIATPLAALASIAKIAAAVRDWLIKNDAQKIAKQLTLNTGVTSFTKEDITQSCKNYLQPNCTQIDPSNEDDLHNVVAHAPLFKTVDDHFSIGGQQRHIILLADSGMGKTSFCLNYYAKELKKNKNERTQVVIIPLGRSDAIEQIKSVQNKRNIICFLDAFDEDPNATTKQEERLTELMRAAADFKNIIITCRSQFFARDESIPNRSGIMYAAPLKAGQNKEFPLHRIFIAPFSKEQISKYISKQFPILHIANIKRRKYALEMVSSIPELSSRPMLLELVPDLVREKKLIKELFGLYEFLIQSWLERESHWIKEKDLLEISTEIAVIAYRQQREGLGDRLPASLIESLANDHETPLESWKLKARSLLNRDIEGQFKFAHRSIMEYLVLLAAIKFDARCYEFEWTDLMKDLLVSWGNTKSANPKDILELLGKNHASTGLFPLASPLKQPQLRSMTDCKEILRLSNISSRRSRGVPLSWRNQSIKVAVASRASTASAYEICDSTHGICWLITDTQTIMERTPYRDTFDSGSSPISLKSKFIKNTSLTRRFPSLEEILSLWESEPYIVSNYDIKCIFDKEELYWLGDRGDTGPLCCSFGESPLDLSHLKIQASKSEPTGRHIHVYALTNRYASISGKACLAMSAHIIERSGT</sequence>
<evidence type="ECO:0000313" key="2">
    <source>
        <dbReference type="EMBL" id="WMT02644.1"/>
    </source>
</evidence>
<protein>
    <recommendedName>
        <fullName evidence="4">NACHT domain-containing protein</fullName>
    </recommendedName>
</protein>
<gene>
    <name evidence="2" type="ORF">RDV84_22195</name>
</gene>
<dbReference type="SUPFAM" id="SSF52540">
    <property type="entry name" value="P-loop containing nucleoside triphosphate hydrolases"/>
    <property type="match status" value="1"/>
</dbReference>
<keyword evidence="1" id="KW-0732">Signal</keyword>
<dbReference type="RefSeq" id="WP_309151623.1">
    <property type="nucleotide sequence ID" value="NZ_CP133568.1"/>
</dbReference>
<dbReference type="Proteomes" id="UP001229313">
    <property type="component" value="Chromosome"/>
</dbReference>
<accession>A0ABY9P6K6</accession>
<name>A0ABY9P6K6_9GAMM</name>